<accession>A0A3S4W8X1</accession>
<dbReference type="Pfam" id="PF03816">
    <property type="entry name" value="LytR_cpsA_psr"/>
    <property type="match status" value="1"/>
</dbReference>
<keyword evidence="3" id="KW-0472">Membrane</keyword>
<feature type="transmembrane region" description="Helical" evidence="3">
    <location>
        <begin position="220"/>
        <end position="241"/>
    </location>
</feature>
<evidence type="ECO:0000256" key="1">
    <source>
        <dbReference type="ARBA" id="ARBA00006068"/>
    </source>
</evidence>
<feature type="domain" description="Cell envelope-related transcriptional attenuator" evidence="4">
    <location>
        <begin position="305"/>
        <end position="490"/>
    </location>
</feature>
<dbReference type="GeneID" id="64408267"/>
<organism evidence="5 6">
    <name type="scientific">Arachnia propionica</name>
    <dbReference type="NCBI Taxonomy" id="1750"/>
    <lineage>
        <taxon>Bacteria</taxon>
        <taxon>Bacillati</taxon>
        <taxon>Actinomycetota</taxon>
        <taxon>Actinomycetes</taxon>
        <taxon>Propionibacteriales</taxon>
        <taxon>Propionibacteriaceae</taxon>
        <taxon>Arachnia</taxon>
    </lineage>
</organism>
<name>A0A3S4W8X1_9ACTN</name>
<evidence type="ECO:0000259" key="4">
    <source>
        <dbReference type="Pfam" id="PF03816"/>
    </source>
</evidence>
<sequence length="630" mass="67298">MTNKKYPRLFRGGDPERRHDDVTGGLSDESESEQTSIRPHKVSDHGSKTSGKTTSRSDADSSEGGRRSSSKRDKESSRSRAGGSRDGAKRAEPRRTKDDKDDSAPKHAAGTKGPLDRSFRRSATLTVASALLPGLGLTGARQRWAKILGVLLPVGFLGGLVLLAVRAVMNPEVAIGWALRPGILRGTILVLIVAALGWAFLITLTHLITRPKGLATAKRAIGAGLVVALTFVVSAPLAVAARYTLSQLQLVEKVFAPEVQASGRPEVDVNAKDPWKDTPRLNILLLGADSTGSRIADNKGTYVPRTDTIMVASIDTATGNTTLVQIPRSVERTPFPEGSKLAKLFPRGFRGAGDSSEWLINAIWERTVSKDYPEMAEAVAPATYPGAEALKQGVEGITGLHMHYFALVNIDGLQQLIDAMGGVKLNVNRKLPIGGDHQTGARPHGWLKPGPDQLLDGYNAMWYARSRFDSDDYARMARQSCLVNAVIKQANPTTLLTSYEGIAQASSDMVMTDIPQDVLAPLAQLAFKVKDASVSRLAFVHGQNGFDAGNPDFTLMRKRVQDAINPPAPTSEPTASTSTAPSPDPSTAKPSPTPTKQTSSAQPKPSATSSDAAPSTTERVADACAYHPEE</sequence>
<reference evidence="5 6" key="1">
    <citation type="submission" date="2018-12" db="EMBL/GenBank/DDBJ databases">
        <authorList>
            <consortium name="Pathogen Informatics"/>
        </authorList>
    </citation>
    <scope>NUCLEOTIDE SEQUENCE [LARGE SCALE GENOMIC DNA]</scope>
    <source>
        <strain evidence="5 6">NCTC12967</strain>
    </source>
</reference>
<dbReference type="Gene3D" id="3.40.630.190">
    <property type="entry name" value="LCP protein"/>
    <property type="match status" value="1"/>
</dbReference>
<proteinExistence type="inferred from homology"/>
<evidence type="ECO:0000313" key="5">
    <source>
        <dbReference type="EMBL" id="VEH71532.1"/>
    </source>
</evidence>
<evidence type="ECO:0000313" key="6">
    <source>
        <dbReference type="Proteomes" id="UP000273044"/>
    </source>
</evidence>
<feature type="region of interest" description="Disordered" evidence="2">
    <location>
        <begin position="564"/>
        <end position="630"/>
    </location>
</feature>
<feature type="transmembrane region" description="Helical" evidence="3">
    <location>
        <begin position="188"/>
        <end position="208"/>
    </location>
</feature>
<evidence type="ECO:0000256" key="3">
    <source>
        <dbReference type="SAM" id="Phobius"/>
    </source>
</evidence>
<dbReference type="PANTHER" id="PTHR33392">
    <property type="entry name" value="POLYISOPRENYL-TEICHOIC ACID--PEPTIDOGLYCAN TEICHOIC ACID TRANSFERASE TAGU"/>
    <property type="match status" value="1"/>
</dbReference>
<feature type="region of interest" description="Disordered" evidence="2">
    <location>
        <begin position="1"/>
        <end position="116"/>
    </location>
</feature>
<keyword evidence="3" id="KW-0812">Transmembrane</keyword>
<feature type="compositionally biased region" description="Basic and acidic residues" evidence="2">
    <location>
        <begin position="11"/>
        <end position="22"/>
    </location>
</feature>
<dbReference type="RefSeq" id="WP_061787559.1">
    <property type="nucleotide sequence ID" value="NZ_CAURRE010000006.1"/>
</dbReference>
<gene>
    <name evidence="5" type="primary">brpA_2</name>
    <name evidence="5" type="ORF">NCTC12967_02857</name>
</gene>
<dbReference type="PANTHER" id="PTHR33392:SF6">
    <property type="entry name" value="POLYISOPRENYL-TEICHOIC ACID--PEPTIDOGLYCAN TEICHOIC ACID TRANSFERASE TAGU"/>
    <property type="match status" value="1"/>
</dbReference>
<dbReference type="Proteomes" id="UP000273044">
    <property type="component" value="Chromosome"/>
</dbReference>
<protein>
    <submittedName>
        <fullName evidence="5">Biofilm regulatory protein A</fullName>
    </submittedName>
</protein>
<dbReference type="NCBIfam" id="TIGR00350">
    <property type="entry name" value="lytR_cpsA_psr"/>
    <property type="match status" value="1"/>
</dbReference>
<feature type="compositionally biased region" description="Low complexity" evidence="2">
    <location>
        <begin position="571"/>
        <end position="617"/>
    </location>
</feature>
<dbReference type="AlphaFoldDB" id="A0A3S4W8X1"/>
<feature type="compositionally biased region" description="Basic and acidic residues" evidence="2">
    <location>
        <begin position="55"/>
        <end position="78"/>
    </location>
</feature>
<dbReference type="InterPro" id="IPR004474">
    <property type="entry name" value="LytR_CpsA_psr"/>
</dbReference>
<dbReference type="EMBL" id="LR134406">
    <property type="protein sequence ID" value="VEH71532.1"/>
    <property type="molecule type" value="Genomic_DNA"/>
</dbReference>
<feature type="transmembrane region" description="Helical" evidence="3">
    <location>
        <begin position="147"/>
        <end position="168"/>
    </location>
</feature>
<dbReference type="InterPro" id="IPR050922">
    <property type="entry name" value="LytR/CpsA/Psr_CW_biosynth"/>
</dbReference>
<feature type="compositionally biased region" description="Basic and acidic residues" evidence="2">
    <location>
        <begin position="86"/>
        <end position="105"/>
    </location>
</feature>
<keyword evidence="6" id="KW-1185">Reference proteome</keyword>
<comment type="similarity">
    <text evidence="1">Belongs to the LytR/CpsA/Psr (LCP) family.</text>
</comment>
<keyword evidence="3" id="KW-1133">Transmembrane helix</keyword>
<evidence type="ECO:0000256" key="2">
    <source>
        <dbReference type="SAM" id="MobiDB-lite"/>
    </source>
</evidence>